<dbReference type="CDD" id="cd03801">
    <property type="entry name" value="GT4_PimA-like"/>
    <property type="match status" value="1"/>
</dbReference>
<dbReference type="RefSeq" id="WP_311340295.1">
    <property type="nucleotide sequence ID" value="NZ_JAVRHS010000003.1"/>
</dbReference>
<dbReference type="InterPro" id="IPR001296">
    <property type="entry name" value="Glyco_trans_1"/>
</dbReference>
<keyword evidence="1" id="KW-1133">Transmembrane helix</keyword>
<dbReference type="PANTHER" id="PTHR12526">
    <property type="entry name" value="GLYCOSYLTRANSFERASE"/>
    <property type="match status" value="1"/>
</dbReference>
<evidence type="ECO:0000259" key="2">
    <source>
        <dbReference type="Pfam" id="PF00534"/>
    </source>
</evidence>
<protein>
    <submittedName>
        <fullName evidence="3">Glycosyltransferase family 4 protein</fullName>
        <ecNumber evidence="3">2.4.-.-</ecNumber>
    </submittedName>
</protein>
<organism evidence="3 4">
    <name type="scientific">Croceicoccus esteveae</name>
    <dbReference type="NCBI Taxonomy" id="3075597"/>
    <lineage>
        <taxon>Bacteria</taxon>
        <taxon>Pseudomonadati</taxon>
        <taxon>Pseudomonadota</taxon>
        <taxon>Alphaproteobacteria</taxon>
        <taxon>Sphingomonadales</taxon>
        <taxon>Erythrobacteraceae</taxon>
        <taxon>Croceicoccus</taxon>
    </lineage>
</organism>
<gene>
    <name evidence="3" type="ORF">RM533_05960</name>
</gene>
<keyword evidence="1" id="KW-0472">Membrane</keyword>
<reference evidence="3 4" key="1">
    <citation type="submission" date="2023-09" db="EMBL/GenBank/DDBJ databases">
        <authorList>
            <person name="Rey-Velasco X."/>
        </authorList>
    </citation>
    <scope>NUCLEOTIDE SEQUENCE [LARGE SCALE GENOMIC DNA]</scope>
    <source>
        <strain evidence="3 4">F390</strain>
    </source>
</reference>
<proteinExistence type="predicted"/>
<dbReference type="SUPFAM" id="SSF53756">
    <property type="entry name" value="UDP-Glycosyltransferase/glycogen phosphorylase"/>
    <property type="match status" value="1"/>
</dbReference>
<feature type="domain" description="Glycosyl transferase family 1" evidence="2">
    <location>
        <begin position="192"/>
        <end position="359"/>
    </location>
</feature>
<dbReference type="Gene3D" id="3.40.50.2000">
    <property type="entry name" value="Glycogen Phosphorylase B"/>
    <property type="match status" value="2"/>
</dbReference>
<sequence>MNRVARRQRPLRIALVWSQFGAYHIDRCEAVARRLTGKAQVLAVEMATATHTYAWEPSGDVAGARKITLFPGRNRESLSFGERFGAQLRVLRRCDYVFIGVPYSRSDVIALSVTLRLLGVQVIAMNDSKFDDKQRSVLFELVKSCVLVPYSAAIVAGARQYRYMRFLGFRNRPVLPGYDTIGVKRVRAQSEQQVAPSGTPYEERDFLFVGRFVEKKNLPLLLAGYAQYVRLAGTMARRLVLAGSGPLEAELRQMVLSLGIGEKVVFTGFLGPVDVARQLAQALALVLVSGEEQWGLVVNEAVALGLPVIASLPVGAGDALVRNMVNGLLVEPASKEGIARSMLMLATDQAQWTRMAAASAQRAWFGDAERLADAVELILDPDAAAAGREMARLRDTLGI</sequence>
<dbReference type="GO" id="GO:0016757">
    <property type="term" value="F:glycosyltransferase activity"/>
    <property type="evidence" value="ECO:0007669"/>
    <property type="project" value="UniProtKB-KW"/>
</dbReference>
<keyword evidence="3" id="KW-0328">Glycosyltransferase</keyword>
<evidence type="ECO:0000256" key="1">
    <source>
        <dbReference type="SAM" id="Phobius"/>
    </source>
</evidence>
<dbReference type="Pfam" id="PF00534">
    <property type="entry name" value="Glycos_transf_1"/>
    <property type="match status" value="1"/>
</dbReference>
<dbReference type="PANTHER" id="PTHR12526:SF636">
    <property type="entry name" value="BLL3647 PROTEIN"/>
    <property type="match status" value="1"/>
</dbReference>
<comment type="caution">
    <text evidence="3">The sequence shown here is derived from an EMBL/GenBank/DDBJ whole genome shotgun (WGS) entry which is preliminary data.</text>
</comment>
<keyword evidence="3" id="KW-0808">Transferase</keyword>
<dbReference type="Proteomes" id="UP001259803">
    <property type="component" value="Unassembled WGS sequence"/>
</dbReference>
<evidence type="ECO:0000313" key="3">
    <source>
        <dbReference type="EMBL" id="MDT0575725.1"/>
    </source>
</evidence>
<feature type="transmembrane region" description="Helical" evidence="1">
    <location>
        <begin position="137"/>
        <end position="158"/>
    </location>
</feature>
<accession>A0ABU2ZGL1</accession>
<dbReference type="EMBL" id="JAVRHS010000003">
    <property type="protein sequence ID" value="MDT0575725.1"/>
    <property type="molecule type" value="Genomic_DNA"/>
</dbReference>
<name>A0ABU2ZGL1_9SPHN</name>
<keyword evidence="4" id="KW-1185">Reference proteome</keyword>
<evidence type="ECO:0000313" key="4">
    <source>
        <dbReference type="Proteomes" id="UP001259803"/>
    </source>
</evidence>
<dbReference type="EC" id="2.4.-.-" evidence="3"/>
<keyword evidence="1" id="KW-0812">Transmembrane</keyword>